<dbReference type="InterPro" id="IPR051200">
    <property type="entry name" value="Host-pathogen_enzymatic-act"/>
</dbReference>
<reference evidence="4" key="1">
    <citation type="journal article" date="2019" name="Int. J. Syst. Evol. Microbiol.">
        <title>The Global Catalogue of Microorganisms (GCM) 10K type strain sequencing project: providing services to taxonomists for standard genome sequencing and annotation.</title>
        <authorList>
            <consortium name="The Broad Institute Genomics Platform"/>
            <consortium name="The Broad Institute Genome Sequencing Center for Infectious Disease"/>
            <person name="Wu L."/>
            <person name="Ma J."/>
        </authorList>
    </citation>
    <scope>NUCLEOTIDE SEQUENCE [LARGE SCALE GENOMIC DNA]</scope>
    <source>
        <strain evidence="4">JCM 3272</strain>
    </source>
</reference>
<dbReference type="PANTHER" id="PTHR47197">
    <property type="entry name" value="PROTEIN NIRF"/>
    <property type="match status" value="1"/>
</dbReference>
<evidence type="ECO:0000313" key="4">
    <source>
        <dbReference type="Proteomes" id="UP001501444"/>
    </source>
</evidence>
<dbReference type="InterPro" id="IPR015943">
    <property type="entry name" value="WD40/YVTN_repeat-like_dom_sf"/>
</dbReference>
<keyword evidence="4" id="KW-1185">Reference proteome</keyword>
<feature type="signal peptide" evidence="2">
    <location>
        <begin position="1"/>
        <end position="20"/>
    </location>
</feature>
<accession>A0ABP5U5P4</accession>
<organism evidence="3 4">
    <name type="scientific">Dactylosporangium salmoneum</name>
    <dbReference type="NCBI Taxonomy" id="53361"/>
    <lineage>
        <taxon>Bacteria</taxon>
        <taxon>Bacillati</taxon>
        <taxon>Actinomycetota</taxon>
        <taxon>Actinomycetes</taxon>
        <taxon>Micromonosporales</taxon>
        <taxon>Micromonosporaceae</taxon>
        <taxon>Dactylosporangium</taxon>
    </lineage>
</organism>
<dbReference type="EMBL" id="BAAARV010000069">
    <property type="protein sequence ID" value="GAA2369627.1"/>
    <property type="molecule type" value="Genomic_DNA"/>
</dbReference>
<feature type="compositionally biased region" description="Low complexity" evidence="1">
    <location>
        <begin position="26"/>
        <end position="39"/>
    </location>
</feature>
<name>A0ABP5U5P4_9ACTN</name>
<evidence type="ECO:0008006" key="5">
    <source>
        <dbReference type="Google" id="ProtNLM"/>
    </source>
</evidence>
<evidence type="ECO:0000313" key="3">
    <source>
        <dbReference type="EMBL" id="GAA2369627.1"/>
    </source>
</evidence>
<protein>
    <recommendedName>
        <fullName evidence="5">Lipoprotein</fullName>
    </recommendedName>
</protein>
<dbReference type="SUPFAM" id="SSF75011">
    <property type="entry name" value="3-carboxy-cis,cis-mucoante lactonizing enzyme"/>
    <property type="match status" value="1"/>
</dbReference>
<keyword evidence="2" id="KW-0732">Signal</keyword>
<evidence type="ECO:0000256" key="2">
    <source>
        <dbReference type="SAM" id="SignalP"/>
    </source>
</evidence>
<proteinExistence type="predicted"/>
<sequence>MRRLLPLTTLLLLTACDAGAPSSNHPDATVPTPTWAPAPSHTPAGTTTRVPSGPTGLAVKGDGLAVIAKDAAFVRHEPATDVTSVTVDGSPSAVVTGSDGYRMVVGASVVTVAADGTKGAAWPLPAEGGAIAVPPAGDWTAVALPATGDVIILSATGAATRTIHTGGRPSALAADEERIAVLDFAESSLTVYDAATGARQEALRAGDGAAAVAAAGNGRFAVVDARDGELLVFETGPLLLRQRYPVPGGPWALAYDSGRDVLWVTVTQRNEVAGYDVTGGTPREVARHATVRLPLAVAVDPRTGTLAVAGSGATAPEGLVQRIPA</sequence>
<dbReference type="Proteomes" id="UP001501444">
    <property type="component" value="Unassembled WGS sequence"/>
</dbReference>
<comment type="caution">
    <text evidence="3">The sequence shown here is derived from an EMBL/GenBank/DDBJ whole genome shotgun (WGS) entry which is preliminary data.</text>
</comment>
<feature type="chain" id="PRO_5047318819" description="Lipoprotein" evidence="2">
    <location>
        <begin position="21"/>
        <end position="325"/>
    </location>
</feature>
<dbReference type="Gene3D" id="2.130.10.10">
    <property type="entry name" value="YVTN repeat-like/Quinoprotein amine dehydrogenase"/>
    <property type="match status" value="1"/>
</dbReference>
<gene>
    <name evidence="3" type="ORF">GCM10010170_070140</name>
</gene>
<evidence type="ECO:0000256" key="1">
    <source>
        <dbReference type="SAM" id="MobiDB-lite"/>
    </source>
</evidence>
<feature type="region of interest" description="Disordered" evidence="1">
    <location>
        <begin position="21"/>
        <end position="51"/>
    </location>
</feature>
<dbReference type="PANTHER" id="PTHR47197:SF3">
    <property type="entry name" value="DIHYDRO-HEME D1 DEHYDROGENASE"/>
    <property type="match status" value="1"/>
</dbReference>
<dbReference type="PROSITE" id="PS51257">
    <property type="entry name" value="PROKAR_LIPOPROTEIN"/>
    <property type="match status" value="1"/>
</dbReference>